<evidence type="ECO:0000256" key="1">
    <source>
        <dbReference type="SAM" id="Phobius"/>
    </source>
</evidence>
<evidence type="ECO:0000313" key="2">
    <source>
        <dbReference type="EMBL" id="KNE02595.1"/>
    </source>
</evidence>
<keyword evidence="1" id="KW-1133">Transmembrane helix</keyword>
<comment type="caution">
    <text evidence="2">The sequence shown here is derived from an EMBL/GenBank/DDBJ whole genome shotgun (WGS) entry which is preliminary data.</text>
</comment>
<dbReference type="EMBL" id="LGST01000003">
    <property type="protein sequence ID" value="KNE02595.1"/>
    <property type="molecule type" value="Genomic_DNA"/>
</dbReference>
<dbReference type="VEuPathDB" id="FungiDB:QG37_00409"/>
<dbReference type="VEuPathDB" id="FungiDB:CJI96_0002815"/>
<reference evidence="3" key="1">
    <citation type="journal article" date="2015" name="BMC Genomics">
        <title>Draft genome of a commonly misdiagnosed multidrug resistant pathogen Candida auris.</title>
        <authorList>
            <person name="Chatterjee S."/>
            <person name="Alampalli S.V."/>
            <person name="Nageshan R.K."/>
            <person name="Chettiar S.T."/>
            <person name="Joshi S."/>
            <person name="Tatu U.S."/>
        </authorList>
    </citation>
    <scope>NUCLEOTIDE SEQUENCE [LARGE SCALE GENOMIC DNA]</scope>
    <source>
        <strain evidence="3">6684</strain>
    </source>
</reference>
<dbReference type="Proteomes" id="UP000037122">
    <property type="component" value="Unassembled WGS sequence"/>
</dbReference>
<dbReference type="VEuPathDB" id="FungiDB:B9J08_002141"/>
<name>A0A0L0P8R2_CANAR</name>
<feature type="transmembrane region" description="Helical" evidence="1">
    <location>
        <begin position="104"/>
        <end position="128"/>
    </location>
</feature>
<feature type="transmembrane region" description="Helical" evidence="1">
    <location>
        <begin position="140"/>
        <end position="158"/>
    </location>
</feature>
<dbReference type="AlphaFoldDB" id="A0A0L0P8R2"/>
<accession>A0A0L0P8R2</accession>
<feature type="transmembrane region" description="Helical" evidence="1">
    <location>
        <begin position="74"/>
        <end position="92"/>
    </location>
</feature>
<dbReference type="VEuPathDB" id="FungiDB:CJI97_001640"/>
<evidence type="ECO:0000313" key="3">
    <source>
        <dbReference type="Proteomes" id="UP000037122"/>
    </source>
</evidence>
<keyword evidence="1" id="KW-0812">Transmembrane</keyword>
<proteinExistence type="predicted"/>
<organism evidence="2 3">
    <name type="scientific">Candidozyma auris</name>
    <name type="common">Yeast</name>
    <name type="synonym">Candida auris</name>
    <dbReference type="NCBI Taxonomy" id="498019"/>
    <lineage>
        <taxon>Eukaryota</taxon>
        <taxon>Fungi</taxon>
        <taxon>Dikarya</taxon>
        <taxon>Ascomycota</taxon>
        <taxon>Saccharomycotina</taxon>
        <taxon>Pichiomycetes</taxon>
        <taxon>Metschnikowiaceae</taxon>
        <taxon>Candidozyma</taxon>
    </lineage>
</organism>
<feature type="transmembrane region" description="Helical" evidence="1">
    <location>
        <begin position="279"/>
        <end position="301"/>
    </location>
</feature>
<dbReference type="VEuPathDB" id="FungiDB:CJJ07_003864"/>
<sequence length="306" mass="35712">MTFLASRLEKLPIFANSLACSKAVWTLDRLLCTYIHNPFVACFLVVATLLPLQYSQLSTAFQIDELALFDKDDFIIDIFHNLVNLVFIFRFVRSLQNLTLRCLLFTEIFLLILQEFGVVLLLFCPKYSLLYSDISMVLRLFIWWQILCPYVILICNAFDRGEEEETNYSDEKRHLVSTCKNYNLLNIVVETNNNMLPIFMAQSFATINLDFPFYEGFWLPFLFHIGQISIKFYIICRFILYELVVVVLDIPNPKSFSEFYTPVQIGNTKKSFYSTLSHYTSACLIACALLCITFDLFIIALSEYYF</sequence>
<protein>
    <submittedName>
        <fullName evidence="2">Uncharacterized protein</fullName>
    </submittedName>
</protein>
<feature type="transmembrane region" description="Helical" evidence="1">
    <location>
        <begin position="31"/>
        <end position="54"/>
    </location>
</feature>
<dbReference type="VEuPathDB" id="FungiDB:CJJ09_003226"/>
<gene>
    <name evidence="2" type="ORF">QG37_00409</name>
</gene>
<keyword evidence="1" id="KW-0472">Membrane</keyword>